<name>D4ZLP9_SHEVD</name>
<dbReference type="Proteomes" id="UP000002350">
    <property type="component" value="Chromosome"/>
</dbReference>
<sequence length="156" mass="17652">MSEYCARVIWSRQESENFVDNQYSRGHEWQFEGGVIVPASSSIHIVPQPFSIETNVDPEEAFVASLSSCHMLFFLSIAAKRKFVIDNYTDNALGVMSKNAQGKMAMTKVILRPKVQFSGDKQPSLQQLEKMHHQSHEQCFIANSVKTEVITEIVLT</sequence>
<accession>D4ZLP9</accession>
<dbReference type="AlphaFoldDB" id="D4ZLP9"/>
<dbReference type="RefSeq" id="WP_013051901.1">
    <property type="nucleotide sequence ID" value="NC_014012.1"/>
</dbReference>
<dbReference type="EMBL" id="AP011177">
    <property type="protein sequence ID" value="BAJ02598.1"/>
    <property type="molecule type" value="Genomic_DNA"/>
</dbReference>
<reference evidence="2" key="1">
    <citation type="journal article" date="2010" name="Mol. Biosyst.">
        <title>Complete genome sequence and comparative analysis of Shewanella violacea, a psychrophilic and piezophilic bacterium from deep sea floor sediments.</title>
        <authorList>
            <person name="Aono E."/>
            <person name="Baba T."/>
            <person name="Ara T."/>
            <person name="Nishi T."/>
            <person name="Nakamichi T."/>
            <person name="Inamoto E."/>
            <person name="Toyonaga H."/>
            <person name="Hasegawa M."/>
            <person name="Takai Y."/>
            <person name="Okumura Y."/>
            <person name="Baba M."/>
            <person name="Tomita M."/>
            <person name="Kato C."/>
            <person name="Oshima T."/>
            <person name="Nakasone K."/>
            <person name="Mori H."/>
        </authorList>
    </citation>
    <scope>NUCLEOTIDE SEQUENCE [LARGE SCALE GENOMIC DNA]</scope>
    <source>
        <strain evidence="2">JCM 10179 / CIP 106290 / LMG 19151 / DSS12</strain>
    </source>
</reference>
<dbReference type="InterPro" id="IPR052707">
    <property type="entry name" value="OsmC_Ohr_Peroxiredoxin"/>
</dbReference>
<dbReference type="KEGG" id="svo:SVI_2627"/>
<dbReference type="InterPro" id="IPR015946">
    <property type="entry name" value="KH_dom-like_a/b"/>
</dbReference>
<evidence type="ECO:0000313" key="1">
    <source>
        <dbReference type="EMBL" id="BAJ02598.1"/>
    </source>
</evidence>
<dbReference type="InterPro" id="IPR003718">
    <property type="entry name" value="OsmC/Ohr_fam"/>
</dbReference>
<keyword evidence="2" id="KW-1185">Reference proteome</keyword>
<dbReference type="Pfam" id="PF02566">
    <property type="entry name" value="OsmC"/>
    <property type="match status" value="1"/>
</dbReference>
<gene>
    <name evidence="1" type="ordered locus">SVI_2627</name>
</gene>
<dbReference type="PANTHER" id="PTHR42830:SF2">
    <property type="entry name" value="OSMC_OHR FAMILY PROTEIN"/>
    <property type="match status" value="1"/>
</dbReference>
<dbReference type="OrthoDB" id="9795405at2"/>
<dbReference type="PANTHER" id="PTHR42830">
    <property type="entry name" value="OSMOTICALLY INDUCIBLE FAMILY PROTEIN"/>
    <property type="match status" value="1"/>
</dbReference>
<evidence type="ECO:0000313" key="2">
    <source>
        <dbReference type="Proteomes" id="UP000002350"/>
    </source>
</evidence>
<organism evidence="1 2">
    <name type="scientific">Shewanella violacea (strain JCM 10179 / CIP 106290 / LMG 19151 / DSS12)</name>
    <dbReference type="NCBI Taxonomy" id="637905"/>
    <lineage>
        <taxon>Bacteria</taxon>
        <taxon>Pseudomonadati</taxon>
        <taxon>Pseudomonadota</taxon>
        <taxon>Gammaproteobacteria</taxon>
        <taxon>Alteromonadales</taxon>
        <taxon>Shewanellaceae</taxon>
        <taxon>Shewanella</taxon>
    </lineage>
</organism>
<protein>
    <submittedName>
        <fullName evidence="1">OsmC/Ohr family protein</fullName>
    </submittedName>
</protein>
<dbReference type="HOGENOM" id="CLU_105860_0_0_6"/>
<dbReference type="STRING" id="637905.SVI_2627"/>
<dbReference type="eggNOG" id="COG1764">
    <property type="taxonomic scope" value="Bacteria"/>
</dbReference>
<proteinExistence type="predicted"/>
<dbReference type="SUPFAM" id="SSF82784">
    <property type="entry name" value="OsmC-like"/>
    <property type="match status" value="1"/>
</dbReference>
<dbReference type="Gene3D" id="3.30.300.20">
    <property type="match status" value="1"/>
</dbReference>
<dbReference type="InterPro" id="IPR036102">
    <property type="entry name" value="OsmC/Ohrsf"/>
</dbReference>